<reference evidence="2 3" key="1">
    <citation type="journal article" date="2023" name="Plants (Basel)">
        <title>Bridging the Gap: Combining Genomics and Transcriptomics Approaches to Understand Stylosanthes scabra, an Orphan Legume from the Brazilian Caatinga.</title>
        <authorList>
            <person name="Ferreira-Neto J.R.C."/>
            <person name="da Silva M.D."/>
            <person name="Binneck E."/>
            <person name="de Melo N.F."/>
            <person name="da Silva R.H."/>
            <person name="de Melo A.L.T.M."/>
            <person name="Pandolfi V."/>
            <person name="Bustamante F.O."/>
            <person name="Brasileiro-Vidal A.C."/>
            <person name="Benko-Iseppon A.M."/>
        </authorList>
    </citation>
    <scope>NUCLEOTIDE SEQUENCE [LARGE SCALE GENOMIC DNA]</scope>
    <source>
        <tissue evidence="2">Leaves</tissue>
    </source>
</reference>
<keyword evidence="3" id="KW-1185">Reference proteome</keyword>
<evidence type="ECO:0000256" key="1">
    <source>
        <dbReference type="SAM" id="SignalP"/>
    </source>
</evidence>
<comment type="caution">
    <text evidence="2">The sequence shown here is derived from an EMBL/GenBank/DDBJ whole genome shotgun (WGS) entry which is preliminary data.</text>
</comment>
<evidence type="ECO:0000313" key="2">
    <source>
        <dbReference type="EMBL" id="MED6186145.1"/>
    </source>
</evidence>
<feature type="chain" id="PRO_5046747934" description="Secreted protein" evidence="1">
    <location>
        <begin position="24"/>
        <end position="155"/>
    </location>
</feature>
<proteinExistence type="predicted"/>
<keyword evidence="1" id="KW-0732">Signal</keyword>
<protein>
    <recommendedName>
        <fullName evidence="4">Secreted protein</fullName>
    </recommendedName>
</protein>
<dbReference type="Proteomes" id="UP001341840">
    <property type="component" value="Unassembled WGS sequence"/>
</dbReference>
<gene>
    <name evidence="2" type="ORF">PIB30_064001</name>
</gene>
<organism evidence="2 3">
    <name type="scientific">Stylosanthes scabra</name>
    <dbReference type="NCBI Taxonomy" id="79078"/>
    <lineage>
        <taxon>Eukaryota</taxon>
        <taxon>Viridiplantae</taxon>
        <taxon>Streptophyta</taxon>
        <taxon>Embryophyta</taxon>
        <taxon>Tracheophyta</taxon>
        <taxon>Spermatophyta</taxon>
        <taxon>Magnoliopsida</taxon>
        <taxon>eudicotyledons</taxon>
        <taxon>Gunneridae</taxon>
        <taxon>Pentapetalae</taxon>
        <taxon>rosids</taxon>
        <taxon>fabids</taxon>
        <taxon>Fabales</taxon>
        <taxon>Fabaceae</taxon>
        <taxon>Papilionoideae</taxon>
        <taxon>50 kb inversion clade</taxon>
        <taxon>dalbergioids sensu lato</taxon>
        <taxon>Dalbergieae</taxon>
        <taxon>Pterocarpus clade</taxon>
        <taxon>Stylosanthes</taxon>
    </lineage>
</organism>
<evidence type="ECO:0008006" key="4">
    <source>
        <dbReference type="Google" id="ProtNLM"/>
    </source>
</evidence>
<evidence type="ECO:0000313" key="3">
    <source>
        <dbReference type="Proteomes" id="UP001341840"/>
    </source>
</evidence>
<dbReference type="EMBL" id="JASCZI010181860">
    <property type="protein sequence ID" value="MED6186145.1"/>
    <property type="molecule type" value="Genomic_DNA"/>
</dbReference>
<sequence>MTGGLMRSGGWLMVAWWPHQGHATNGGEEREKYVRKKSKDGIHAGAVRSGNINWMNLDGYHIATAPYLERSRILHAQRNSHVMAPRKPLWKGGIPRRIASTCRGVRSLSPCRITHPETHSFHFQTFYQHPTWGWVEELLSDRPPPNPEVLNESFS</sequence>
<accession>A0ABU6WMA2</accession>
<name>A0ABU6WMA2_9FABA</name>
<feature type="signal peptide" evidence="1">
    <location>
        <begin position="1"/>
        <end position="23"/>
    </location>
</feature>